<keyword evidence="6" id="KW-1185">Reference proteome</keyword>
<dbReference type="PROSITE" id="PS51353">
    <property type="entry name" value="ARSC"/>
    <property type="match status" value="1"/>
</dbReference>
<dbReference type="RefSeq" id="WP_311653239.1">
    <property type="nucleotide sequence ID" value="NZ_JAVRIB010000009.1"/>
</dbReference>
<dbReference type="NCBIfam" id="TIGR00014">
    <property type="entry name" value="arsC"/>
    <property type="match status" value="1"/>
</dbReference>
<dbReference type="EC" id="1.20.4.1" evidence="4"/>
<dbReference type="InterPro" id="IPR006660">
    <property type="entry name" value="Arsenate_reductase-like"/>
</dbReference>
<dbReference type="GO" id="GO:0008794">
    <property type="term" value="F:arsenate reductase (glutaredoxin) activity"/>
    <property type="evidence" value="ECO:0007669"/>
    <property type="project" value="UniProtKB-EC"/>
</dbReference>
<proteinExistence type="inferred from homology"/>
<dbReference type="Pfam" id="PF03960">
    <property type="entry name" value="ArsC"/>
    <property type="match status" value="1"/>
</dbReference>
<evidence type="ECO:0000313" key="6">
    <source>
        <dbReference type="Proteomes" id="UP001251857"/>
    </source>
</evidence>
<sequence>MYRLYHNPRCSKSRTALALLEEAGTSFTVIRYLDEPPSASTLQALLAKLGVPAADVLRHNEPAFRSLGLDQLAEIDAETAIQALLKEPKLLQRPILETDDRAVIGRPPEQIRTLL</sequence>
<dbReference type="Proteomes" id="UP001251857">
    <property type="component" value="Unassembled WGS sequence"/>
</dbReference>
<dbReference type="InterPro" id="IPR006659">
    <property type="entry name" value="Arsenate_reductase"/>
</dbReference>
<evidence type="ECO:0000256" key="2">
    <source>
        <dbReference type="ARBA" id="ARBA00023002"/>
    </source>
</evidence>
<protein>
    <recommendedName>
        <fullName evidence="4">Arsenate reductase</fullName>
        <ecNumber evidence="4">1.20.4.1</ecNumber>
    </recommendedName>
</protein>
<dbReference type="CDD" id="cd03034">
    <property type="entry name" value="ArsC_ArsC"/>
    <property type="match status" value="1"/>
</dbReference>
<dbReference type="PANTHER" id="PTHR30041">
    <property type="entry name" value="ARSENATE REDUCTASE"/>
    <property type="match status" value="1"/>
</dbReference>
<dbReference type="Gene3D" id="3.40.30.10">
    <property type="entry name" value="Glutaredoxin"/>
    <property type="match status" value="1"/>
</dbReference>
<reference evidence="5 6" key="1">
    <citation type="submission" date="2023-09" db="EMBL/GenBank/DDBJ databases">
        <authorList>
            <person name="Rey-Velasco X."/>
        </authorList>
    </citation>
    <scope>NUCLEOTIDE SEQUENCE [LARGE SCALE GENOMIC DNA]</scope>
    <source>
        <strain evidence="5 6">W335</strain>
    </source>
</reference>
<keyword evidence="2 4" id="KW-0560">Oxidoreductase</keyword>
<evidence type="ECO:0000256" key="1">
    <source>
        <dbReference type="ARBA" id="ARBA00007198"/>
    </source>
</evidence>
<comment type="caution">
    <text evidence="5">The sequence shown here is derived from an EMBL/GenBank/DDBJ whole genome shotgun (WGS) entry which is preliminary data.</text>
</comment>
<organism evidence="5 6">
    <name type="scientific">Spectribacter hydrogenoxidans</name>
    <dbReference type="NCBI Taxonomy" id="3075608"/>
    <lineage>
        <taxon>Bacteria</taxon>
        <taxon>Pseudomonadati</taxon>
        <taxon>Pseudomonadota</taxon>
        <taxon>Gammaproteobacteria</taxon>
        <taxon>Salinisphaerales</taxon>
        <taxon>Salinisphaeraceae</taxon>
        <taxon>Spectribacter</taxon>
    </lineage>
</organism>
<comment type="catalytic activity">
    <reaction evidence="4">
        <text>[glutaredoxin]-dithiol + arsenate + glutathione + H(+) = glutathionyl-S-S-[glutaredoxin] + arsenite + H2O</text>
        <dbReference type="Rhea" id="RHEA:22016"/>
        <dbReference type="Rhea" id="RHEA-COMP:10729"/>
        <dbReference type="Rhea" id="RHEA-COMP:17668"/>
        <dbReference type="ChEBI" id="CHEBI:15377"/>
        <dbReference type="ChEBI" id="CHEBI:15378"/>
        <dbReference type="ChEBI" id="CHEBI:29242"/>
        <dbReference type="ChEBI" id="CHEBI:29950"/>
        <dbReference type="ChEBI" id="CHEBI:48597"/>
        <dbReference type="ChEBI" id="CHEBI:57925"/>
        <dbReference type="ChEBI" id="CHEBI:146199"/>
        <dbReference type="EC" id="1.20.4.1"/>
    </reaction>
</comment>
<dbReference type="SUPFAM" id="SSF52833">
    <property type="entry name" value="Thioredoxin-like"/>
    <property type="match status" value="1"/>
</dbReference>
<evidence type="ECO:0000256" key="4">
    <source>
        <dbReference type="RuleBase" id="RU362029"/>
    </source>
</evidence>
<evidence type="ECO:0000256" key="3">
    <source>
        <dbReference type="PROSITE-ProRule" id="PRU01282"/>
    </source>
</evidence>
<name>A0ABU3C1V5_9GAMM</name>
<dbReference type="InterPro" id="IPR036249">
    <property type="entry name" value="Thioredoxin-like_sf"/>
</dbReference>
<dbReference type="EMBL" id="JAVRIB010000009">
    <property type="protein sequence ID" value="MDT0635344.1"/>
    <property type="molecule type" value="Genomic_DNA"/>
</dbReference>
<gene>
    <name evidence="5" type="primary">arsC</name>
    <name evidence="5" type="ORF">RM532_10290</name>
</gene>
<comment type="similarity">
    <text evidence="1 3 4">Belongs to the ArsC family.</text>
</comment>
<accession>A0ABU3C1V5</accession>
<evidence type="ECO:0000313" key="5">
    <source>
        <dbReference type="EMBL" id="MDT0635344.1"/>
    </source>
</evidence>
<dbReference type="PANTHER" id="PTHR30041:SF4">
    <property type="entry name" value="ARSENATE REDUCTASE"/>
    <property type="match status" value="1"/>
</dbReference>